<feature type="transmembrane region" description="Helical" evidence="12">
    <location>
        <begin position="162"/>
        <end position="181"/>
    </location>
</feature>
<evidence type="ECO:0008006" key="14">
    <source>
        <dbReference type="Google" id="ProtNLM"/>
    </source>
</evidence>
<name>X1RA29_9ZZZZ</name>
<keyword evidence="8" id="KW-0443">Lipid metabolism</keyword>
<keyword evidence="10" id="KW-0594">Phospholipid biosynthesis</keyword>
<evidence type="ECO:0000256" key="10">
    <source>
        <dbReference type="ARBA" id="ARBA00023209"/>
    </source>
</evidence>
<evidence type="ECO:0000256" key="9">
    <source>
        <dbReference type="ARBA" id="ARBA00023136"/>
    </source>
</evidence>
<comment type="caution">
    <text evidence="13">The sequence shown here is derived from an EMBL/GenBank/DDBJ whole genome shotgun (WGS) entry which is preliminary data.</text>
</comment>
<dbReference type="GO" id="GO:0004605">
    <property type="term" value="F:phosphatidate cytidylyltransferase activity"/>
    <property type="evidence" value="ECO:0007669"/>
    <property type="project" value="TreeGrafter"/>
</dbReference>
<feature type="non-terminal residue" evidence="13">
    <location>
        <position position="219"/>
    </location>
</feature>
<evidence type="ECO:0000256" key="11">
    <source>
        <dbReference type="ARBA" id="ARBA00023264"/>
    </source>
</evidence>
<evidence type="ECO:0000256" key="1">
    <source>
        <dbReference type="ARBA" id="ARBA00004651"/>
    </source>
</evidence>
<keyword evidence="9 12" id="KW-0472">Membrane</keyword>
<keyword evidence="6" id="KW-0548">Nucleotidyltransferase</keyword>
<organism evidence="13">
    <name type="scientific">marine sediment metagenome</name>
    <dbReference type="NCBI Taxonomy" id="412755"/>
    <lineage>
        <taxon>unclassified sequences</taxon>
        <taxon>metagenomes</taxon>
        <taxon>ecological metagenomes</taxon>
    </lineage>
</organism>
<keyword evidence="5 12" id="KW-0812">Transmembrane</keyword>
<evidence type="ECO:0000313" key="13">
    <source>
        <dbReference type="EMBL" id="GAI77418.1"/>
    </source>
</evidence>
<evidence type="ECO:0000256" key="5">
    <source>
        <dbReference type="ARBA" id="ARBA00022692"/>
    </source>
</evidence>
<proteinExistence type="predicted"/>
<evidence type="ECO:0000256" key="8">
    <source>
        <dbReference type="ARBA" id="ARBA00023098"/>
    </source>
</evidence>
<dbReference type="AlphaFoldDB" id="X1RA29"/>
<feature type="transmembrane region" description="Helical" evidence="12">
    <location>
        <begin position="136"/>
        <end position="156"/>
    </location>
</feature>
<keyword evidence="3" id="KW-0444">Lipid biosynthesis</keyword>
<dbReference type="PANTHER" id="PTHR46382">
    <property type="entry name" value="PHOSPHATIDATE CYTIDYLYLTRANSFERASE"/>
    <property type="match status" value="1"/>
</dbReference>
<feature type="transmembrane region" description="Helical" evidence="12">
    <location>
        <begin position="7"/>
        <end position="24"/>
    </location>
</feature>
<keyword evidence="7 12" id="KW-1133">Transmembrane helix</keyword>
<protein>
    <recommendedName>
        <fullName evidence="14">Phosphatidate cytidylyltransferase</fullName>
    </recommendedName>
</protein>
<keyword evidence="2" id="KW-1003">Cell membrane</keyword>
<evidence type="ECO:0000256" key="4">
    <source>
        <dbReference type="ARBA" id="ARBA00022679"/>
    </source>
</evidence>
<dbReference type="EMBL" id="BARW01010532">
    <property type="protein sequence ID" value="GAI77418.1"/>
    <property type="molecule type" value="Genomic_DNA"/>
</dbReference>
<gene>
    <name evidence="13" type="ORF">S12H4_20695</name>
</gene>
<keyword evidence="11" id="KW-1208">Phospholipid metabolism</keyword>
<keyword evidence="4" id="KW-0808">Transferase</keyword>
<evidence type="ECO:0000256" key="3">
    <source>
        <dbReference type="ARBA" id="ARBA00022516"/>
    </source>
</evidence>
<feature type="transmembrane region" description="Helical" evidence="12">
    <location>
        <begin position="83"/>
        <end position="100"/>
    </location>
</feature>
<reference evidence="13" key="1">
    <citation type="journal article" date="2014" name="Front. Microbiol.">
        <title>High frequency of phylogenetically diverse reductive dehalogenase-homologous genes in deep subseafloor sedimentary metagenomes.</title>
        <authorList>
            <person name="Kawai M."/>
            <person name="Futagami T."/>
            <person name="Toyoda A."/>
            <person name="Takaki Y."/>
            <person name="Nishi S."/>
            <person name="Hori S."/>
            <person name="Arai W."/>
            <person name="Tsubouchi T."/>
            <person name="Morono Y."/>
            <person name="Uchiyama I."/>
            <person name="Ito T."/>
            <person name="Fujiyama A."/>
            <person name="Inagaki F."/>
            <person name="Takami H."/>
        </authorList>
    </citation>
    <scope>NUCLEOTIDE SEQUENCE</scope>
    <source>
        <strain evidence="13">Expedition CK06-06</strain>
    </source>
</reference>
<evidence type="ECO:0000256" key="7">
    <source>
        <dbReference type="ARBA" id="ARBA00022989"/>
    </source>
</evidence>
<evidence type="ECO:0000256" key="12">
    <source>
        <dbReference type="SAM" id="Phobius"/>
    </source>
</evidence>
<dbReference type="GO" id="GO:0005886">
    <property type="term" value="C:plasma membrane"/>
    <property type="evidence" value="ECO:0007669"/>
    <property type="project" value="UniProtKB-SubCell"/>
</dbReference>
<evidence type="ECO:0000256" key="6">
    <source>
        <dbReference type="ARBA" id="ARBA00022695"/>
    </source>
</evidence>
<dbReference type="Pfam" id="PF01148">
    <property type="entry name" value="CTP_transf_1"/>
    <property type="match status" value="1"/>
</dbReference>
<sequence>MLRTRIITALILAPIVIGILIYAPKPLMGLFFLLCATACLLETLSFMLPAFENRLAGKHVDTIVTKASGETHTKIFAPETRRPMLITVGLAWCMFLLMIFGGAEGAFGSLVAGILATIMVGCFLADDVQLGAARSISMVFSLAYSVLPWVAVWQIYLMAPHSRYILLVVIIVWCGDTGGYFGGRMLGGKVFGDRKLAPKISPKKTWEGAVCGLLLSIVV</sequence>
<feature type="transmembrane region" description="Helical" evidence="12">
    <location>
        <begin position="30"/>
        <end position="51"/>
    </location>
</feature>
<evidence type="ECO:0000256" key="2">
    <source>
        <dbReference type="ARBA" id="ARBA00022475"/>
    </source>
</evidence>
<comment type="subcellular location">
    <subcellularLocation>
        <location evidence="1">Cell membrane</location>
        <topology evidence="1">Multi-pass membrane protein</topology>
    </subcellularLocation>
</comment>
<accession>X1RA29</accession>
<dbReference type="PANTHER" id="PTHR46382:SF1">
    <property type="entry name" value="PHOSPHATIDATE CYTIDYLYLTRANSFERASE"/>
    <property type="match status" value="1"/>
</dbReference>
<dbReference type="GO" id="GO:0016024">
    <property type="term" value="P:CDP-diacylglycerol biosynthetic process"/>
    <property type="evidence" value="ECO:0007669"/>
    <property type="project" value="TreeGrafter"/>
</dbReference>